<dbReference type="PANTHER" id="PTHR24394">
    <property type="entry name" value="ZINC FINGER PROTEIN"/>
    <property type="match status" value="1"/>
</dbReference>
<dbReference type="Pfam" id="PF00096">
    <property type="entry name" value="zf-C2H2"/>
    <property type="match status" value="2"/>
</dbReference>
<keyword evidence="3" id="KW-0677">Repeat</keyword>
<accession>B3NWS1</accession>
<sequence>MESSICRVCLEQKENMLNVFLATPVSGISIASMISQWSGYPVMPQDPFPKTICQRCVQDAHNAYEMDYAPKDSVKEELVEEKEEKEANEGERANQFDIQLKEEIIDDSQSALEPTDDLCRFWGDSHDNQVPPHVMNEPLVENDENDCPNSNRKLEQETRNFETQQKPKNNKNKKEMEMIKCPECPKLLPRKRLEQHAVTQQDSRPFECPICGKAYKLSSHLKAHSWVHLTGDRPYKCSQCPKSFTLKSNLRRHEKLHKTEPKVRVRKLK</sequence>
<evidence type="ECO:0000256" key="1">
    <source>
        <dbReference type="ARBA" id="ARBA00004123"/>
    </source>
</evidence>
<reference evidence="15 16" key="1">
    <citation type="journal article" date="2007" name="Nature">
        <title>Evolution of genes and genomes on the Drosophila phylogeny.</title>
        <authorList>
            <consortium name="Drosophila 12 Genomes Consortium"/>
            <person name="Clark A.G."/>
            <person name="Eisen M.B."/>
            <person name="Smith D.R."/>
            <person name="Bergman C.M."/>
            <person name="Oliver B."/>
            <person name="Markow T.A."/>
            <person name="Kaufman T.C."/>
            <person name="Kellis M."/>
            <person name="Gelbart W."/>
            <person name="Iyer V.N."/>
            <person name="Pollard D.A."/>
            <person name="Sackton T.B."/>
            <person name="Larracuente A.M."/>
            <person name="Singh N.D."/>
            <person name="Abad J.P."/>
            <person name="Abt D.N."/>
            <person name="Adryan B."/>
            <person name="Aguade M."/>
            <person name="Akashi H."/>
            <person name="Anderson W.W."/>
            <person name="Aquadro C.F."/>
            <person name="Ardell D.H."/>
            <person name="Arguello R."/>
            <person name="Artieri C.G."/>
            <person name="Barbash D.A."/>
            <person name="Barker D."/>
            <person name="Barsanti P."/>
            <person name="Batterham P."/>
            <person name="Batzoglou S."/>
            <person name="Begun D."/>
            <person name="Bhutkar A."/>
            <person name="Blanco E."/>
            <person name="Bosak S.A."/>
            <person name="Bradley R.K."/>
            <person name="Brand A.D."/>
            <person name="Brent M.R."/>
            <person name="Brooks A.N."/>
            <person name="Brown R.H."/>
            <person name="Butlin R.K."/>
            <person name="Caggese C."/>
            <person name="Calvi B.R."/>
            <person name="Bernardo de Carvalho A."/>
            <person name="Caspi A."/>
            <person name="Castrezana S."/>
            <person name="Celniker S.E."/>
            <person name="Chang J.L."/>
            <person name="Chapple C."/>
            <person name="Chatterji S."/>
            <person name="Chinwalla A."/>
            <person name="Civetta A."/>
            <person name="Clifton S.W."/>
            <person name="Comeron J.M."/>
            <person name="Costello J.C."/>
            <person name="Coyne J.A."/>
            <person name="Daub J."/>
            <person name="David R.G."/>
            <person name="Delcher A.L."/>
            <person name="Delehaunty K."/>
            <person name="Do C.B."/>
            <person name="Ebling H."/>
            <person name="Edwards K."/>
            <person name="Eickbush T."/>
            <person name="Evans J.D."/>
            <person name="Filipski A."/>
            <person name="Findeiss S."/>
            <person name="Freyhult E."/>
            <person name="Fulton L."/>
            <person name="Fulton R."/>
            <person name="Garcia A.C."/>
            <person name="Gardiner A."/>
            <person name="Garfield D.A."/>
            <person name="Garvin B.E."/>
            <person name="Gibson G."/>
            <person name="Gilbert D."/>
            <person name="Gnerre S."/>
            <person name="Godfrey J."/>
            <person name="Good R."/>
            <person name="Gotea V."/>
            <person name="Gravely B."/>
            <person name="Greenberg A.J."/>
            <person name="Griffiths-Jones S."/>
            <person name="Gross S."/>
            <person name="Guigo R."/>
            <person name="Gustafson E.A."/>
            <person name="Haerty W."/>
            <person name="Hahn M.W."/>
            <person name="Halligan D.L."/>
            <person name="Halpern A.L."/>
            <person name="Halter G.M."/>
            <person name="Han M.V."/>
            <person name="Heger A."/>
            <person name="Hillier L."/>
            <person name="Hinrichs A.S."/>
            <person name="Holmes I."/>
            <person name="Hoskins R.A."/>
            <person name="Hubisz M.J."/>
            <person name="Hultmark D."/>
            <person name="Huntley M.A."/>
            <person name="Jaffe D.B."/>
            <person name="Jagadeeshan S."/>
            <person name="Jeck W.R."/>
            <person name="Johnson J."/>
            <person name="Jones C.D."/>
            <person name="Jordan W.C."/>
            <person name="Karpen G.H."/>
            <person name="Kataoka E."/>
            <person name="Keightley P.D."/>
            <person name="Kheradpour P."/>
            <person name="Kirkness E.F."/>
            <person name="Koerich L.B."/>
            <person name="Kristiansen K."/>
            <person name="Kudrna D."/>
            <person name="Kulathinal R.J."/>
            <person name="Kumar S."/>
            <person name="Kwok R."/>
            <person name="Lander E."/>
            <person name="Langley C.H."/>
            <person name="Lapoint R."/>
            <person name="Lazzaro B.P."/>
            <person name="Lee S.J."/>
            <person name="Levesque L."/>
            <person name="Li R."/>
            <person name="Lin C.F."/>
            <person name="Lin M.F."/>
            <person name="Lindblad-Toh K."/>
            <person name="Llopart A."/>
            <person name="Long M."/>
            <person name="Low L."/>
            <person name="Lozovsky E."/>
            <person name="Lu J."/>
            <person name="Luo M."/>
            <person name="Machado C.A."/>
            <person name="Makalowski W."/>
            <person name="Marzo M."/>
            <person name="Matsuda M."/>
            <person name="Matzkin L."/>
            <person name="McAllister B."/>
            <person name="McBride C.S."/>
            <person name="McKernan B."/>
            <person name="McKernan K."/>
            <person name="Mendez-Lago M."/>
            <person name="Minx P."/>
            <person name="Mollenhauer M.U."/>
            <person name="Montooth K."/>
            <person name="Mount S.M."/>
            <person name="Mu X."/>
            <person name="Myers E."/>
            <person name="Negre B."/>
            <person name="Newfeld S."/>
            <person name="Nielsen R."/>
            <person name="Noor M.A."/>
            <person name="O'Grady P."/>
            <person name="Pachter L."/>
            <person name="Papaceit M."/>
            <person name="Parisi M.J."/>
            <person name="Parisi M."/>
            <person name="Parts L."/>
            <person name="Pedersen J.S."/>
            <person name="Pesole G."/>
            <person name="Phillippy A.M."/>
            <person name="Ponting C.P."/>
            <person name="Pop M."/>
            <person name="Porcelli D."/>
            <person name="Powell J.R."/>
            <person name="Prohaska S."/>
            <person name="Pruitt K."/>
            <person name="Puig M."/>
            <person name="Quesneville H."/>
            <person name="Ram K.R."/>
            <person name="Rand D."/>
            <person name="Rasmussen M.D."/>
            <person name="Reed L.K."/>
            <person name="Reenan R."/>
            <person name="Reily A."/>
            <person name="Remington K.A."/>
            <person name="Rieger T.T."/>
            <person name="Ritchie M.G."/>
            <person name="Robin C."/>
            <person name="Rogers Y.H."/>
            <person name="Rohde C."/>
            <person name="Rozas J."/>
            <person name="Rubenfield M.J."/>
            <person name="Ruiz A."/>
            <person name="Russo S."/>
            <person name="Salzberg S.L."/>
            <person name="Sanchez-Gracia A."/>
            <person name="Saranga D.J."/>
            <person name="Sato H."/>
            <person name="Schaeffer S.W."/>
            <person name="Schatz M.C."/>
            <person name="Schlenke T."/>
            <person name="Schwartz R."/>
            <person name="Segarra C."/>
            <person name="Singh R.S."/>
            <person name="Sirot L."/>
            <person name="Sirota M."/>
            <person name="Sisneros N.B."/>
            <person name="Smith C.D."/>
            <person name="Smith T.F."/>
            <person name="Spieth J."/>
            <person name="Stage D.E."/>
            <person name="Stark A."/>
            <person name="Stephan W."/>
            <person name="Strausberg R.L."/>
            <person name="Strempel S."/>
            <person name="Sturgill D."/>
            <person name="Sutton G."/>
            <person name="Sutton G.G."/>
            <person name="Tao W."/>
            <person name="Teichmann S."/>
            <person name="Tobari Y.N."/>
            <person name="Tomimura Y."/>
            <person name="Tsolas J.M."/>
            <person name="Valente V.L."/>
            <person name="Venter E."/>
            <person name="Venter J.C."/>
            <person name="Vicario S."/>
            <person name="Vieira F.G."/>
            <person name="Vilella A.J."/>
            <person name="Villasante A."/>
            <person name="Walenz B."/>
            <person name="Wang J."/>
            <person name="Wasserman M."/>
            <person name="Watts T."/>
            <person name="Wilson D."/>
            <person name="Wilson R.K."/>
            <person name="Wing R.A."/>
            <person name="Wolfner M.F."/>
            <person name="Wong A."/>
            <person name="Wong G.K."/>
            <person name="Wu C.I."/>
            <person name="Wu G."/>
            <person name="Yamamoto D."/>
            <person name="Yang H.P."/>
            <person name="Yang S.P."/>
            <person name="Yorke J.A."/>
            <person name="Yoshida K."/>
            <person name="Zdobnov E."/>
            <person name="Zhang P."/>
            <person name="Zhang Y."/>
            <person name="Zimin A.V."/>
            <person name="Baldwin J."/>
            <person name="Abdouelleil A."/>
            <person name="Abdulkadir J."/>
            <person name="Abebe A."/>
            <person name="Abera B."/>
            <person name="Abreu J."/>
            <person name="Acer S.C."/>
            <person name="Aftuck L."/>
            <person name="Alexander A."/>
            <person name="An P."/>
            <person name="Anderson E."/>
            <person name="Anderson S."/>
            <person name="Arachi H."/>
            <person name="Azer M."/>
            <person name="Bachantsang P."/>
            <person name="Barry A."/>
            <person name="Bayul T."/>
            <person name="Berlin A."/>
            <person name="Bessette D."/>
            <person name="Bloom T."/>
            <person name="Blye J."/>
            <person name="Boguslavskiy L."/>
            <person name="Bonnet C."/>
            <person name="Boukhgalter B."/>
            <person name="Bourzgui I."/>
            <person name="Brown A."/>
            <person name="Cahill P."/>
            <person name="Channer S."/>
            <person name="Cheshatsang Y."/>
            <person name="Chuda L."/>
            <person name="Citroen M."/>
            <person name="Collymore A."/>
            <person name="Cooke P."/>
            <person name="Costello M."/>
            <person name="D'Aco K."/>
            <person name="Daza R."/>
            <person name="De Haan G."/>
            <person name="DeGray S."/>
            <person name="DeMaso C."/>
            <person name="Dhargay N."/>
            <person name="Dooley K."/>
            <person name="Dooley E."/>
            <person name="Doricent M."/>
            <person name="Dorje P."/>
            <person name="Dorjee K."/>
            <person name="Dupes A."/>
            <person name="Elong R."/>
            <person name="Falk J."/>
            <person name="Farina A."/>
            <person name="Faro S."/>
            <person name="Ferguson D."/>
            <person name="Fisher S."/>
            <person name="Foley C.D."/>
            <person name="Franke A."/>
            <person name="Friedrich D."/>
            <person name="Gadbois L."/>
            <person name="Gearin G."/>
            <person name="Gearin C.R."/>
            <person name="Giannoukos G."/>
            <person name="Goode T."/>
            <person name="Graham J."/>
            <person name="Grandbois E."/>
            <person name="Grewal S."/>
            <person name="Gyaltsen K."/>
            <person name="Hafez N."/>
            <person name="Hagos B."/>
            <person name="Hall J."/>
            <person name="Henson C."/>
            <person name="Hollinger A."/>
            <person name="Honan T."/>
            <person name="Huard M.D."/>
            <person name="Hughes L."/>
            <person name="Hurhula B."/>
            <person name="Husby M.E."/>
            <person name="Kamat A."/>
            <person name="Kanga B."/>
            <person name="Kashin S."/>
            <person name="Khazanovich D."/>
            <person name="Kisner P."/>
            <person name="Lance K."/>
            <person name="Lara M."/>
            <person name="Lee W."/>
            <person name="Lennon N."/>
            <person name="Letendre F."/>
            <person name="LeVine R."/>
            <person name="Lipovsky A."/>
            <person name="Liu X."/>
            <person name="Liu J."/>
            <person name="Liu S."/>
            <person name="Lokyitsang T."/>
            <person name="Lokyitsang Y."/>
            <person name="Lubonja R."/>
            <person name="Lui A."/>
            <person name="MacDonald P."/>
            <person name="Magnisalis V."/>
            <person name="Maru K."/>
            <person name="Matthews C."/>
            <person name="McCusker W."/>
            <person name="McDonough S."/>
            <person name="Mehta T."/>
            <person name="Meldrim J."/>
            <person name="Meneus L."/>
            <person name="Mihai O."/>
            <person name="Mihalev A."/>
            <person name="Mihova T."/>
            <person name="Mittelman R."/>
            <person name="Mlenga V."/>
            <person name="Montmayeur A."/>
            <person name="Mulrain L."/>
            <person name="Navidi A."/>
            <person name="Naylor J."/>
            <person name="Negash T."/>
            <person name="Nguyen T."/>
            <person name="Nguyen N."/>
            <person name="Nicol R."/>
            <person name="Norbu C."/>
            <person name="Norbu N."/>
            <person name="Novod N."/>
            <person name="O'Neill B."/>
            <person name="Osman S."/>
            <person name="Markiewicz E."/>
            <person name="Oyono O.L."/>
            <person name="Patti C."/>
            <person name="Phunkhang P."/>
            <person name="Pierre F."/>
            <person name="Priest M."/>
            <person name="Raghuraman S."/>
            <person name="Rege F."/>
            <person name="Reyes R."/>
            <person name="Rise C."/>
            <person name="Rogov P."/>
            <person name="Ross K."/>
            <person name="Ryan E."/>
            <person name="Settipalli S."/>
            <person name="Shea T."/>
            <person name="Sherpa N."/>
            <person name="Shi L."/>
            <person name="Shih D."/>
            <person name="Sparrow T."/>
            <person name="Spaulding J."/>
            <person name="Stalker J."/>
            <person name="Stange-Thomann N."/>
            <person name="Stavropoulos S."/>
            <person name="Stone C."/>
            <person name="Strader C."/>
            <person name="Tesfaye S."/>
            <person name="Thomson T."/>
            <person name="Thoulutsang Y."/>
            <person name="Thoulutsang D."/>
            <person name="Topham K."/>
            <person name="Topping I."/>
            <person name="Tsamla T."/>
            <person name="Vassiliev H."/>
            <person name="Vo A."/>
            <person name="Wangchuk T."/>
            <person name="Wangdi T."/>
            <person name="Weiand M."/>
            <person name="Wilkinson J."/>
            <person name="Wilson A."/>
            <person name="Yadav S."/>
            <person name="Young G."/>
            <person name="Yu Q."/>
            <person name="Zembek L."/>
            <person name="Zhong D."/>
            <person name="Zimmer A."/>
            <person name="Zwirko Z."/>
            <person name="Jaffe D.B."/>
            <person name="Alvarez P."/>
            <person name="Brockman W."/>
            <person name="Butler J."/>
            <person name="Chin C."/>
            <person name="Gnerre S."/>
            <person name="Grabherr M."/>
            <person name="Kleber M."/>
            <person name="Mauceli E."/>
            <person name="MacCallum I."/>
        </authorList>
    </citation>
    <scope>NUCLEOTIDE SEQUENCE [LARGE SCALE GENOMIC DNA]</scope>
    <source>
        <strain evidence="15 16">TSC#14021-0224.01</strain>
    </source>
</reference>
<feature type="binding site" evidence="11">
    <location>
        <position position="6"/>
    </location>
    <ligand>
        <name>Zn(2+)</name>
        <dbReference type="ChEBI" id="CHEBI:29105"/>
    </ligand>
</feature>
<keyword evidence="7" id="KW-0238">DNA-binding</keyword>
<feature type="domain" description="C2H2-type" evidence="13">
    <location>
        <begin position="206"/>
        <end position="234"/>
    </location>
</feature>
<dbReference type="EMBL" id="CH954180">
    <property type="protein sequence ID" value="EDV47233.1"/>
    <property type="molecule type" value="Genomic_DNA"/>
</dbReference>
<feature type="binding site" evidence="11">
    <location>
        <position position="9"/>
    </location>
    <ligand>
        <name>Zn(2+)</name>
        <dbReference type="ChEBI" id="CHEBI:29105"/>
    </ligand>
</feature>
<feature type="binding site" evidence="11">
    <location>
        <position position="53"/>
    </location>
    <ligand>
        <name>Zn(2+)</name>
        <dbReference type="ChEBI" id="CHEBI:29105"/>
    </ligand>
</feature>
<dbReference type="PhylomeDB" id="B3NWS1"/>
<dbReference type="GO" id="GO:0005634">
    <property type="term" value="C:nucleus"/>
    <property type="evidence" value="ECO:0007669"/>
    <property type="project" value="UniProtKB-SubCell"/>
</dbReference>
<dbReference type="InterPro" id="IPR012934">
    <property type="entry name" value="Znf_AD"/>
</dbReference>
<evidence type="ECO:0000259" key="14">
    <source>
        <dbReference type="PROSITE" id="PS51915"/>
    </source>
</evidence>
<evidence type="ECO:0000256" key="12">
    <source>
        <dbReference type="SAM" id="MobiDB-lite"/>
    </source>
</evidence>
<name>B3NWS1_DROER</name>
<dbReference type="InterPro" id="IPR013087">
    <property type="entry name" value="Znf_C2H2_type"/>
</dbReference>
<evidence type="ECO:0000313" key="16">
    <source>
        <dbReference type="Proteomes" id="UP000008711"/>
    </source>
</evidence>
<keyword evidence="6" id="KW-0805">Transcription regulation</keyword>
<evidence type="ECO:0000256" key="10">
    <source>
        <dbReference type="PROSITE-ProRule" id="PRU00042"/>
    </source>
</evidence>
<dbReference type="FunFam" id="3.30.160.60:FF:000322">
    <property type="entry name" value="GDNF-inducible zinc finger protein 1"/>
    <property type="match status" value="1"/>
</dbReference>
<dbReference type="PROSITE" id="PS00028">
    <property type="entry name" value="ZINC_FINGER_C2H2_1"/>
    <property type="match status" value="2"/>
</dbReference>
<evidence type="ECO:0000256" key="2">
    <source>
        <dbReference type="ARBA" id="ARBA00022723"/>
    </source>
</evidence>
<dbReference type="Gene3D" id="3.30.160.60">
    <property type="entry name" value="Classic Zinc Finger"/>
    <property type="match status" value="2"/>
</dbReference>
<keyword evidence="4 10" id="KW-0863">Zinc-finger</keyword>
<dbReference type="SMART" id="SM00355">
    <property type="entry name" value="ZnF_C2H2"/>
    <property type="match status" value="2"/>
</dbReference>
<keyword evidence="5 11" id="KW-0862">Zinc</keyword>
<evidence type="ECO:0000256" key="9">
    <source>
        <dbReference type="ARBA" id="ARBA00023242"/>
    </source>
</evidence>
<dbReference type="Proteomes" id="UP000008711">
    <property type="component" value="Unassembled WGS sequence"/>
</dbReference>
<proteinExistence type="predicted"/>
<evidence type="ECO:0000313" key="15">
    <source>
        <dbReference type="EMBL" id="EDV47233.1"/>
    </source>
</evidence>
<dbReference type="eggNOG" id="KOG1721">
    <property type="taxonomic scope" value="Eukaryota"/>
</dbReference>
<keyword evidence="16" id="KW-1185">Reference proteome</keyword>
<dbReference type="Pfam" id="PF07776">
    <property type="entry name" value="zf-AD"/>
    <property type="match status" value="1"/>
</dbReference>
<organism evidence="15 16">
    <name type="scientific">Drosophila erecta</name>
    <name type="common">Fruit fly</name>
    <dbReference type="NCBI Taxonomy" id="7220"/>
    <lineage>
        <taxon>Eukaryota</taxon>
        <taxon>Metazoa</taxon>
        <taxon>Ecdysozoa</taxon>
        <taxon>Arthropoda</taxon>
        <taxon>Hexapoda</taxon>
        <taxon>Insecta</taxon>
        <taxon>Pterygota</taxon>
        <taxon>Neoptera</taxon>
        <taxon>Endopterygota</taxon>
        <taxon>Diptera</taxon>
        <taxon>Brachycera</taxon>
        <taxon>Muscomorpha</taxon>
        <taxon>Ephydroidea</taxon>
        <taxon>Drosophilidae</taxon>
        <taxon>Drosophila</taxon>
        <taxon>Sophophora</taxon>
    </lineage>
</organism>
<evidence type="ECO:0000259" key="13">
    <source>
        <dbReference type="PROSITE" id="PS50157"/>
    </source>
</evidence>
<feature type="binding site" evidence="11">
    <location>
        <position position="56"/>
    </location>
    <ligand>
        <name>Zn(2+)</name>
        <dbReference type="ChEBI" id="CHEBI:29105"/>
    </ligand>
</feature>
<dbReference type="GO" id="GO:0008270">
    <property type="term" value="F:zinc ion binding"/>
    <property type="evidence" value="ECO:0007669"/>
    <property type="project" value="UniProtKB-UniRule"/>
</dbReference>
<evidence type="ECO:0000256" key="4">
    <source>
        <dbReference type="ARBA" id="ARBA00022771"/>
    </source>
</evidence>
<dbReference type="PROSITE" id="PS51915">
    <property type="entry name" value="ZAD"/>
    <property type="match status" value="1"/>
</dbReference>
<dbReference type="SUPFAM" id="SSF57716">
    <property type="entry name" value="Glucocorticoid receptor-like (DNA-binding domain)"/>
    <property type="match status" value="1"/>
</dbReference>
<dbReference type="OMA" id="NIPQMEE"/>
<dbReference type="KEGG" id="der:6551039"/>
<dbReference type="PROSITE" id="PS50157">
    <property type="entry name" value="ZINC_FINGER_C2H2_2"/>
    <property type="match status" value="2"/>
</dbReference>
<evidence type="ECO:0000256" key="7">
    <source>
        <dbReference type="ARBA" id="ARBA00023125"/>
    </source>
</evidence>
<dbReference type="HOGENOM" id="CLU_002678_94_10_1"/>
<evidence type="ECO:0000256" key="3">
    <source>
        <dbReference type="ARBA" id="ARBA00022737"/>
    </source>
</evidence>
<dbReference type="InterPro" id="IPR036236">
    <property type="entry name" value="Znf_C2H2_sf"/>
</dbReference>
<dbReference type="FunFam" id="3.30.160.60:FF:000358">
    <property type="entry name" value="zinc finger protein 24"/>
    <property type="match status" value="1"/>
</dbReference>
<gene>
    <name evidence="15" type="primary">Dere\GG19520</name>
    <name evidence="15" type="synonym">dere_GLEANR_4258</name>
    <name evidence="15" type="synonym">GG19520</name>
    <name evidence="15" type="ORF">Dere_GG19520</name>
</gene>
<evidence type="ECO:0000256" key="6">
    <source>
        <dbReference type="ARBA" id="ARBA00023015"/>
    </source>
</evidence>
<protein>
    <submittedName>
        <fullName evidence="15">Uncharacterized protein</fullName>
    </submittedName>
</protein>
<feature type="domain" description="C2H2-type" evidence="13">
    <location>
        <begin position="235"/>
        <end position="262"/>
    </location>
</feature>
<keyword evidence="2 11" id="KW-0479">Metal-binding</keyword>
<keyword evidence="9" id="KW-0539">Nucleus</keyword>
<dbReference type="PANTHER" id="PTHR24394:SF29">
    <property type="entry name" value="MYONEURIN"/>
    <property type="match status" value="1"/>
</dbReference>
<reference evidence="15 16" key="2">
    <citation type="journal article" date="2008" name="Bioinformatics">
        <title>Assembly reconciliation.</title>
        <authorList>
            <person name="Zimin A.V."/>
            <person name="Smith D.R."/>
            <person name="Sutton G."/>
            <person name="Yorke J.A."/>
        </authorList>
    </citation>
    <scope>NUCLEOTIDE SEQUENCE [LARGE SCALE GENOMIC DNA]</scope>
    <source>
        <strain evidence="15 16">TSC#14021-0224.01</strain>
    </source>
</reference>
<dbReference type="SUPFAM" id="SSF57667">
    <property type="entry name" value="beta-beta-alpha zinc fingers"/>
    <property type="match status" value="1"/>
</dbReference>
<dbReference type="OrthoDB" id="7867502at2759"/>
<feature type="region of interest" description="Disordered" evidence="12">
    <location>
        <begin position="155"/>
        <end position="174"/>
    </location>
</feature>
<evidence type="ECO:0000256" key="5">
    <source>
        <dbReference type="ARBA" id="ARBA00022833"/>
    </source>
</evidence>
<dbReference type="Gene3D" id="3.40.1800.20">
    <property type="match status" value="1"/>
</dbReference>
<feature type="domain" description="ZAD" evidence="14">
    <location>
        <begin position="4"/>
        <end position="80"/>
    </location>
</feature>
<comment type="subcellular location">
    <subcellularLocation>
        <location evidence="1">Nucleus</location>
    </subcellularLocation>
</comment>
<dbReference type="AlphaFoldDB" id="B3NWS1"/>
<evidence type="ECO:0000256" key="11">
    <source>
        <dbReference type="PROSITE-ProRule" id="PRU01263"/>
    </source>
</evidence>
<dbReference type="GO" id="GO:0003677">
    <property type="term" value="F:DNA binding"/>
    <property type="evidence" value="ECO:0007669"/>
    <property type="project" value="UniProtKB-KW"/>
</dbReference>
<dbReference type="GO" id="GO:0000981">
    <property type="term" value="F:DNA-binding transcription factor activity, RNA polymerase II-specific"/>
    <property type="evidence" value="ECO:0007669"/>
    <property type="project" value="TreeGrafter"/>
</dbReference>
<keyword evidence="8" id="KW-0804">Transcription</keyword>
<evidence type="ECO:0000256" key="8">
    <source>
        <dbReference type="ARBA" id="ARBA00023163"/>
    </source>
</evidence>